<keyword evidence="3" id="KW-1185">Reference proteome</keyword>
<name>A0A947DGE3_9CYAN</name>
<organism evidence="2 3">
    <name type="scientific">Leptothoe spongobia TAU-MAC 1115</name>
    <dbReference type="NCBI Taxonomy" id="1967444"/>
    <lineage>
        <taxon>Bacteria</taxon>
        <taxon>Bacillati</taxon>
        <taxon>Cyanobacteriota</taxon>
        <taxon>Cyanophyceae</taxon>
        <taxon>Nodosilineales</taxon>
        <taxon>Cymatolegaceae</taxon>
        <taxon>Leptothoe</taxon>
        <taxon>Leptothoe spongobia</taxon>
    </lineage>
</organism>
<dbReference type="PANTHER" id="PTHR37829:SF3">
    <property type="entry name" value="PROTEIN JAYE-RELATED"/>
    <property type="match status" value="1"/>
</dbReference>
<dbReference type="AlphaFoldDB" id="A0A947DGE3"/>
<dbReference type="InterPro" id="IPR052399">
    <property type="entry name" value="Phage_Baseplate_Assmbl_Protein"/>
</dbReference>
<feature type="domain" description="Baseplate protein J-like barrel" evidence="1">
    <location>
        <begin position="90"/>
        <end position="175"/>
    </location>
</feature>
<accession>A0A947DGE3</accession>
<evidence type="ECO:0000259" key="1">
    <source>
        <dbReference type="Pfam" id="PF04865"/>
    </source>
</evidence>
<sequence>MSDRVDFLTWQEILDKLLSLLPPQWRANFTGKVLKRLLVAFSLSLEALYALLAKVLRLAIISTSEGQWLRALVAGFGMESYAGVAATAQLQFSRFGSVDTDVVIPTGTEIQAGNGARFTTDLEISLVAGQSEVLVPATCTLPGTIGNIATGEALELKTGIQGIDEVSNPYPAIGGVAAESDASIRSRVPVYLAMLHRATIPATEGAIASDPVTYPDVIDFQTERNAGVPGYFRGVVTEATNGDAYQPGQWFAATGFTQVWYTVISWPEINGLVKVGWPCKRFGEVTRDESGKEVWSASASIAGVEQGFYRWFFDAPTQRLYIRTQGQDPNTLELVLLTGITWRVLQDLENSWAANGVHVDVIV</sequence>
<comment type="caution">
    <text evidence="2">The sequence shown here is derived from an EMBL/GenBank/DDBJ whole genome shotgun (WGS) entry which is preliminary data.</text>
</comment>
<dbReference type="InterPro" id="IPR006949">
    <property type="entry name" value="Barrel_Baseplate_J-like"/>
</dbReference>
<evidence type="ECO:0000313" key="2">
    <source>
        <dbReference type="EMBL" id="MBT9316275.1"/>
    </source>
</evidence>
<reference evidence="2" key="1">
    <citation type="submission" date="2020-11" db="EMBL/GenBank/DDBJ databases">
        <authorList>
            <person name="Konstantinou D."/>
            <person name="Gkelis S."/>
            <person name="Popin R."/>
            <person name="Fewer D."/>
            <person name="Sivonen K."/>
        </authorList>
    </citation>
    <scope>NUCLEOTIDE SEQUENCE</scope>
    <source>
        <strain evidence="2">TAU-MAC 1115</strain>
    </source>
</reference>
<dbReference type="RefSeq" id="WP_215609343.1">
    <property type="nucleotide sequence ID" value="NZ_JADOES010000023.1"/>
</dbReference>
<dbReference type="Pfam" id="PF04865">
    <property type="entry name" value="Baseplate_J"/>
    <property type="match status" value="1"/>
</dbReference>
<dbReference type="EMBL" id="JADOES010000023">
    <property type="protein sequence ID" value="MBT9316275.1"/>
    <property type="molecule type" value="Genomic_DNA"/>
</dbReference>
<dbReference type="PANTHER" id="PTHR37829">
    <property type="entry name" value="PHAGE-LIKE ELEMENT PBSX PROTEIN XKDT"/>
    <property type="match status" value="1"/>
</dbReference>
<evidence type="ECO:0000313" key="3">
    <source>
        <dbReference type="Proteomes" id="UP000717364"/>
    </source>
</evidence>
<reference evidence="2" key="2">
    <citation type="journal article" date="2021" name="Mar. Drugs">
        <title>Genome Reduction and Secondary Metabolism of the Marine Sponge-Associated Cyanobacterium Leptothoe.</title>
        <authorList>
            <person name="Konstantinou D."/>
            <person name="Popin R.V."/>
            <person name="Fewer D.P."/>
            <person name="Sivonen K."/>
            <person name="Gkelis S."/>
        </authorList>
    </citation>
    <scope>NUCLEOTIDE SEQUENCE</scope>
    <source>
        <strain evidence="2">TAU-MAC 1115</strain>
    </source>
</reference>
<dbReference type="Proteomes" id="UP000717364">
    <property type="component" value="Unassembled WGS sequence"/>
</dbReference>
<gene>
    <name evidence="2" type="ORF">IXB50_12665</name>
</gene>
<protein>
    <submittedName>
        <fullName evidence="2">Baseplate J/gp47 family protein</fullName>
    </submittedName>
</protein>
<proteinExistence type="predicted"/>